<dbReference type="Proteomes" id="UP000075324">
    <property type="component" value="Unassembled WGS sequence"/>
</dbReference>
<comment type="cofactor">
    <cofactor evidence="12 13 14">
        <name>Zn(2+)</name>
        <dbReference type="ChEBI" id="CHEBI:29105"/>
    </cofactor>
    <text evidence="12 13 14">Binds 1 zinc ion per monomer.</text>
</comment>
<dbReference type="SUPFAM" id="SSF56731">
    <property type="entry name" value="DNA primase core"/>
    <property type="match status" value="1"/>
</dbReference>
<dbReference type="Gene3D" id="3.40.1360.10">
    <property type="match status" value="1"/>
</dbReference>
<dbReference type="InterPro" id="IPR036185">
    <property type="entry name" value="DNA_heli_DnaB-like_N_sf"/>
</dbReference>
<keyword evidence="1 12" id="KW-0240">DNA-directed RNA polymerase</keyword>
<dbReference type="InterPro" id="IPR034151">
    <property type="entry name" value="TOPRIM_DnaG_bac"/>
</dbReference>
<dbReference type="EC" id="2.7.7.101" evidence="12"/>
<reference evidence="17 18" key="1">
    <citation type="submission" date="2016-01" db="EMBL/GenBank/DDBJ databases">
        <title>Draft Genome Sequences of Seven Thermophilic Sporeformers Isolated from Foods.</title>
        <authorList>
            <person name="Berendsen E.M."/>
            <person name="Wells-Bennik M.H."/>
            <person name="Krawcyk A.O."/>
            <person name="De Jong A."/>
            <person name="Holsappel S."/>
            <person name="Eijlander R.T."/>
            <person name="Kuipers O.P."/>
        </authorList>
    </citation>
    <scope>NUCLEOTIDE SEQUENCE [LARGE SCALE GENOMIC DNA]</scope>
    <source>
        <strain evidence="17 18">B4110</strain>
    </source>
</reference>
<evidence type="ECO:0000256" key="3">
    <source>
        <dbReference type="ARBA" id="ARBA00022679"/>
    </source>
</evidence>
<dbReference type="InterPro" id="IPR050219">
    <property type="entry name" value="DnaG_primase"/>
</dbReference>
<dbReference type="FunFam" id="3.90.980.10:FF:000001">
    <property type="entry name" value="DNA primase"/>
    <property type="match status" value="1"/>
</dbReference>
<dbReference type="InterPro" id="IPR002694">
    <property type="entry name" value="Znf_CHC2"/>
</dbReference>
<dbReference type="SUPFAM" id="SSF57783">
    <property type="entry name" value="Zinc beta-ribbon"/>
    <property type="match status" value="1"/>
</dbReference>
<feature type="domain" description="Toprim" evidence="16">
    <location>
        <begin position="264"/>
        <end position="345"/>
    </location>
</feature>
<dbReference type="Pfam" id="PF10410">
    <property type="entry name" value="DnaB_bind"/>
    <property type="match status" value="1"/>
</dbReference>
<dbReference type="GO" id="GO:0003678">
    <property type="term" value="F:DNA helicase activity"/>
    <property type="evidence" value="ECO:0007669"/>
    <property type="project" value="InterPro"/>
</dbReference>
<evidence type="ECO:0000256" key="1">
    <source>
        <dbReference type="ARBA" id="ARBA00022478"/>
    </source>
</evidence>
<dbReference type="InterPro" id="IPR030846">
    <property type="entry name" value="DnaG_bac"/>
</dbReference>
<dbReference type="Gene3D" id="3.90.580.10">
    <property type="entry name" value="Zinc finger, CHC2-type domain"/>
    <property type="match status" value="1"/>
</dbReference>
<evidence type="ECO:0000256" key="8">
    <source>
        <dbReference type="ARBA" id="ARBA00022833"/>
    </source>
</evidence>
<dbReference type="SMART" id="SM00400">
    <property type="entry name" value="ZnF_CHCC"/>
    <property type="match status" value="1"/>
</dbReference>
<dbReference type="PANTHER" id="PTHR30313">
    <property type="entry name" value="DNA PRIMASE"/>
    <property type="match status" value="1"/>
</dbReference>
<dbReference type="RefSeq" id="WP_062677208.1">
    <property type="nucleotide sequence ID" value="NZ_LQYW01000005.1"/>
</dbReference>
<dbReference type="GO" id="GO:0003899">
    <property type="term" value="F:DNA-directed RNA polymerase activity"/>
    <property type="evidence" value="ECO:0007669"/>
    <property type="project" value="UniProtKB-UniRule"/>
</dbReference>
<dbReference type="EMBL" id="LQYW01000005">
    <property type="protein sequence ID" value="KYD32955.1"/>
    <property type="molecule type" value="Genomic_DNA"/>
</dbReference>
<proteinExistence type="inferred from homology"/>
<dbReference type="InterPro" id="IPR013264">
    <property type="entry name" value="DNAG_N"/>
</dbReference>
<comment type="catalytic activity">
    <reaction evidence="12">
        <text>ssDNA + n NTP = ssDNA/pppN(pN)n-1 hybrid + (n-1) diphosphate.</text>
        <dbReference type="EC" id="2.7.7.101"/>
    </reaction>
</comment>
<dbReference type="Gene3D" id="1.10.860.10">
    <property type="entry name" value="DNAb Helicase, Chain A"/>
    <property type="match status" value="1"/>
</dbReference>
<comment type="function">
    <text evidence="12 13">RNA polymerase that catalyzes the synthesis of short RNA molecules used as primers for DNA polymerase during DNA replication.</text>
</comment>
<dbReference type="InterPro" id="IPR037068">
    <property type="entry name" value="DNA_primase_core_N_sf"/>
</dbReference>
<dbReference type="InterPro" id="IPR016136">
    <property type="entry name" value="DNA_helicase_N/primase_C"/>
</dbReference>
<feature type="zinc finger region" description="CHC2-type" evidence="12 14">
    <location>
        <begin position="40"/>
        <end position="64"/>
    </location>
</feature>
<keyword evidence="3 12" id="KW-0808">Transferase</keyword>
<evidence type="ECO:0000256" key="14">
    <source>
        <dbReference type="PIRSR" id="PIRSR002811-1"/>
    </source>
</evidence>
<keyword evidence="6 12" id="KW-0479">Metal-binding</keyword>
<evidence type="ECO:0000256" key="7">
    <source>
        <dbReference type="ARBA" id="ARBA00022771"/>
    </source>
</evidence>
<evidence type="ECO:0000259" key="16">
    <source>
        <dbReference type="PROSITE" id="PS50880"/>
    </source>
</evidence>
<organism evidence="17 18">
    <name type="scientific">Parageobacillus toebii</name>
    <dbReference type="NCBI Taxonomy" id="153151"/>
    <lineage>
        <taxon>Bacteria</taxon>
        <taxon>Bacillati</taxon>
        <taxon>Bacillota</taxon>
        <taxon>Bacilli</taxon>
        <taxon>Bacillales</taxon>
        <taxon>Anoxybacillaceae</taxon>
        <taxon>Parageobacillus</taxon>
    </lineage>
</organism>
<dbReference type="AlphaFoldDB" id="A0A150N8D4"/>
<dbReference type="Pfam" id="PF01807">
    <property type="entry name" value="Zn_ribbon_DnaG"/>
    <property type="match status" value="1"/>
</dbReference>
<sequence>MGYRIPEETIEAIRRAVDIVDVISDYVQLKKQGRNYFGLCPFHGEKTPSFSVSPEKQIFHCFGCGAGGNVFSFLMDIEGISFIEAVKRLAIKANVDLADLELDDANKQSRADTGETKIMVEAHELLKKFYHHLLVNTKEGQEAFDYLQARGWTREIIDQFEIGYAPDSWDFAVKLLSGRGFSLELMEKAGLIIRKENGGGYFDRFRHRIMFPIHNHHGDAVGFSGRLLGEGQPKYLNSPETPIFHKGKILYNFHQARLHIRKHQEAILLEGFADVVSAVQAGIAHSVATMGTALTEEHARILRRNVDTVIICYDGDASGIEATFRAAELLADAGCHVKIATIPDGLDPDEYIKKYGSDRFRRDIIDASSSLMAFKMMYFRKGKNLQNENDKIRYIEEVLQEISKLSNPIEWDYYLRQLADEFSLSLSALQEQLNRHRNNKTHSNNAQSKAAPRPPLQKKLLPAFQNAERMLLAHMLRSRDVAMIVQQTIAGAFNIEEHRAIAAYIYAFYEEGNEPDVSLLLSRLPDDLKPLVTELSLLLITDEISNQELNDYMRHVLNYPKWLKLKEKEQEKIEAERKKDFLTAARIAKEIIEMKKMLSSS</sequence>
<evidence type="ECO:0000256" key="5">
    <source>
        <dbReference type="ARBA" id="ARBA00022705"/>
    </source>
</evidence>
<dbReference type="HAMAP" id="MF_00974">
    <property type="entry name" value="DNA_primase_DnaG"/>
    <property type="match status" value="1"/>
</dbReference>
<evidence type="ECO:0000256" key="12">
    <source>
        <dbReference type="HAMAP-Rule" id="MF_00974"/>
    </source>
</evidence>
<dbReference type="NCBIfam" id="TIGR01391">
    <property type="entry name" value="dnaG"/>
    <property type="match status" value="1"/>
</dbReference>
<feature type="coiled-coil region" evidence="15">
    <location>
        <begin position="419"/>
        <end position="446"/>
    </location>
</feature>
<dbReference type="PATRIC" id="fig|153151.4.peg.3013"/>
<dbReference type="GO" id="GO:0008270">
    <property type="term" value="F:zinc ion binding"/>
    <property type="evidence" value="ECO:0007669"/>
    <property type="project" value="UniProtKB-UniRule"/>
</dbReference>
<keyword evidence="8 12" id="KW-0862">Zinc</keyword>
<evidence type="ECO:0000256" key="15">
    <source>
        <dbReference type="SAM" id="Coils"/>
    </source>
</evidence>
<dbReference type="Gene3D" id="6.10.140.360">
    <property type="match status" value="1"/>
</dbReference>
<dbReference type="PIRSF" id="PIRSF002811">
    <property type="entry name" value="DnaG"/>
    <property type="match status" value="1"/>
</dbReference>
<comment type="domain">
    <text evidence="12">Contains an N-terminal zinc-binding domain, a central core domain that contains the primase activity, and a C-terminal DnaB-binding domain.</text>
</comment>
<evidence type="ECO:0000256" key="2">
    <source>
        <dbReference type="ARBA" id="ARBA00022515"/>
    </source>
</evidence>
<dbReference type="GO" id="GO:0005524">
    <property type="term" value="F:ATP binding"/>
    <property type="evidence" value="ECO:0007669"/>
    <property type="project" value="InterPro"/>
</dbReference>
<dbReference type="Pfam" id="PF13155">
    <property type="entry name" value="Toprim_2"/>
    <property type="match status" value="1"/>
</dbReference>
<keyword evidence="10 12" id="KW-0238">DNA-binding</keyword>
<keyword evidence="15" id="KW-0175">Coiled coil</keyword>
<evidence type="ECO:0000256" key="6">
    <source>
        <dbReference type="ARBA" id="ARBA00022723"/>
    </source>
</evidence>
<evidence type="ECO:0000256" key="4">
    <source>
        <dbReference type="ARBA" id="ARBA00022695"/>
    </source>
</evidence>
<dbReference type="SMART" id="SM00493">
    <property type="entry name" value="TOPRIM"/>
    <property type="match status" value="1"/>
</dbReference>
<dbReference type="GO" id="GO:1990077">
    <property type="term" value="C:primosome complex"/>
    <property type="evidence" value="ECO:0007669"/>
    <property type="project" value="UniProtKB-KW"/>
</dbReference>
<dbReference type="GO" id="GO:0000428">
    <property type="term" value="C:DNA-directed RNA polymerase complex"/>
    <property type="evidence" value="ECO:0007669"/>
    <property type="project" value="UniProtKB-KW"/>
</dbReference>
<comment type="similarity">
    <text evidence="12 13">Belongs to the DnaG primase family.</text>
</comment>
<evidence type="ECO:0000256" key="9">
    <source>
        <dbReference type="ARBA" id="ARBA00022842"/>
    </source>
</evidence>
<dbReference type="FunFam" id="3.90.580.10:FF:000001">
    <property type="entry name" value="DNA primase"/>
    <property type="match status" value="1"/>
</dbReference>
<protein>
    <recommendedName>
        <fullName evidence="12 13">DNA primase</fullName>
        <ecNumber evidence="12">2.7.7.101</ecNumber>
    </recommendedName>
</protein>
<comment type="subunit">
    <text evidence="12">Monomer. Interacts with DnaB.</text>
</comment>
<keyword evidence="9" id="KW-0460">Magnesium</keyword>
<dbReference type="GO" id="GO:0006269">
    <property type="term" value="P:DNA replication, synthesis of primer"/>
    <property type="evidence" value="ECO:0007669"/>
    <property type="project" value="UniProtKB-UniRule"/>
</dbReference>
<evidence type="ECO:0000313" key="17">
    <source>
        <dbReference type="EMBL" id="KYD32955.1"/>
    </source>
</evidence>
<evidence type="ECO:0000313" key="18">
    <source>
        <dbReference type="Proteomes" id="UP000075324"/>
    </source>
</evidence>
<keyword evidence="4 12" id="KW-0548">Nucleotidyltransferase</keyword>
<keyword evidence="7 12" id="KW-0863">Zinc-finger</keyword>
<dbReference type="Pfam" id="PF08275">
    <property type="entry name" value="DNAG_N"/>
    <property type="match status" value="1"/>
</dbReference>
<evidence type="ECO:0000256" key="13">
    <source>
        <dbReference type="PIRNR" id="PIRNR002811"/>
    </source>
</evidence>
<accession>A0A150N8D4</accession>
<dbReference type="PROSITE" id="PS50880">
    <property type="entry name" value="TOPRIM"/>
    <property type="match status" value="1"/>
</dbReference>
<dbReference type="GO" id="GO:0005737">
    <property type="term" value="C:cytoplasm"/>
    <property type="evidence" value="ECO:0007669"/>
    <property type="project" value="TreeGrafter"/>
</dbReference>
<evidence type="ECO:0000256" key="11">
    <source>
        <dbReference type="ARBA" id="ARBA00023163"/>
    </source>
</evidence>
<dbReference type="Gene3D" id="3.90.980.10">
    <property type="entry name" value="DNA primase, catalytic core, N-terminal domain"/>
    <property type="match status" value="1"/>
</dbReference>
<evidence type="ECO:0000256" key="10">
    <source>
        <dbReference type="ARBA" id="ARBA00023125"/>
    </source>
</evidence>
<keyword evidence="5 12" id="KW-0235">DNA replication</keyword>
<comment type="caution">
    <text evidence="17">The sequence shown here is derived from an EMBL/GenBank/DDBJ whole genome shotgun (WGS) entry which is preliminary data.</text>
</comment>
<keyword evidence="11 12" id="KW-0804">Transcription</keyword>
<gene>
    <name evidence="12" type="primary">dnaG</name>
    <name evidence="17" type="ORF">B4110_2760</name>
</gene>
<keyword evidence="2 12" id="KW-0639">Primosome</keyword>
<name>A0A150N8D4_9BACL</name>
<dbReference type="PANTHER" id="PTHR30313:SF2">
    <property type="entry name" value="DNA PRIMASE"/>
    <property type="match status" value="1"/>
</dbReference>
<dbReference type="InterPro" id="IPR006295">
    <property type="entry name" value="DNA_primase_DnaG"/>
</dbReference>
<dbReference type="GO" id="GO:0003677">
    <property type="term" value="F:DNA binding"/>
    <property type="evidence" value="ECO:0007669"/>
    <property type="project" value="UniProtKB-KW"/>
</dbReference>
<dbReference type="InterPro" id="IPR006171">
    <property type="entry name" value="TOPRIM_dom"/>
</dbReference>
<dbReference type="SUPFAM" id="SSF48024">
    <property type="entry name" value="N-terminal domain of DnaB helicase"/>
    <property type="match status" value="1"/>
</dbReference>
<dbReference type="InterPro" id="IPR019475">
    <property type="entry name" value="DNA_primase_DnaB-bd"/>
</dbReference>
<dbReference type="InterPro" id="IPR036977">
    <property type="entry name" value="DNA_primase_Znf_CHC2"/>
</dbReference>
<dbReference type="CDD" id="cd03364">
    <property type="entry name" value="TOPRIM_DnaG_primases"/>
    <property type="match status" value="1"/>
</dbReference>